<feature type="compositionally biased region" description="Acidic residues" evidence="2">
    <location>
        <begin position="22"/>
        <end position="31"/>
    </location>
</feature>
<name>A0ABV8WVD8_9BACI</name>
<keyword evidence="1" id="KW-0175">Coiled coil</keyword>
<accession>A0ABV8WVD8</accession>
<comment type="caution">
    <text evidence="4">The sequence shown here is derived from an EMBL/GenBank/DDBJ whole genome shotgun (WGS) entry which is preliminary data.</text>
</comment>
<reference evidence="5" key="1">
    <citation type="journal article" date="2019" name="Int. J. Syst. Evol. Microbiol.">
        <title>The Global Catalogue of Microorganisms (GCM) 10K type strain sequencing project: providing services to taxonomists for standard genome sequencing and annotation.</title>
        <authorList>
            <consortium name="The Broad Institute Genomics Platform"/>
            <consortium name="The Broad Institute Genome Sequencing Center for Infectious Disease"/>
            <person name="Wu L."/>
            <person name="Ma J."/>
        </authorList>
    </citation>
    <scope>NUCLEOTIDE SEQUENCE [LARGE SCALE GENOMIC DNA]</scope>
    <source>
        <strain evidence="5">CCUG 37865</strain>
    </source>
</reference>
<gene>
    <name evidence="4" type="ORF">ACFOY7_07490</name>
</gene>
<dbReference type="EMBL" id="JBHSDT010000004">
    <property type="protein sequence ID" value="MFC4402914.1"/>
    <property type="molecule type" value="Genomic_DNA"/>
</dbReference>
<evidence type="ECO:0000313" key="4">
    <source>
        <dbReference type="EMBL" id="MFC4402914.1"/>
    </source>
</evidence>
<keyword evidence="5" id="KW-1185">Reference proteome</keyword>
<dbReference type="SMART" id="SM00327">
    <property type="entry name" value="VWA"/>
    <property type="match status" value="1"/>
</dbReference>
<dbReference type="InterPro" id="IPR036465">
    <property type="entry name" value="vWFA_dom_sf"/>
</dbReference>
<dbReference type="RefSeq" id="WP_390250956.1">
    <property type="nucleotide sequence ID" value="NZ_JBHSDT010000004.1"/>
</dbReference>
<sequence>MACSEESSESKEIETTQQNENTESDINEEVSDASADNQKDDKHTYPPIPTTFMESVEYPIIGEFSGAELPENLEGQDELLDRLEQLPIITEETPEEEINQFKLYLFSLFSEELTAPDIPLDQWEAMGIIPPDEVNEGDGEATMTVKQNYNMAILLDASGSMANLEGDQTRMHLAKDAIENFVKELPGAANVSLYVYGHKGSSSESDRPASCEAIEEVYPLGKFDRNKFTKALDQFEPAGWTPMASAIEYVENDWKELQGEENINTIYIVSDGMETCDGDPVEAIQSLKESNVDPLINIIGYQVDNEGIEQLREMAEVAEAKFIDAKSQEDLIAEFELTIDHAKIWSEWATDEKKNAANWKNYINEQIVQWNKEQKEIKNREYHNLEKVLEYLRDKERIEFRPYIDVKSEYRDNYLQISSEVRNDALDFFQRNRESWGEKLDEINEEYDQFKQESE</sequence>
<dbReference type="Gene3D" id="3.40.50.410">
    <property type="entry name" value="von Willebrand factor, type A domain"/>
    <property type="match status" value="1"/>
</dbReference>
<dbReference type="SUPFAM" id="SSF53300">
    <property type="entry name" value="vWA-like"/>
    <property type="match status" value="1"/>
</dbReference>
<feature type="coiled-coil region" evidence="1">
    <location>
        <begin position="426"/>
        <end position="453"/>
    </location>
</feature>
<evidence type="ECO:0000259" key="3">
    <source>
        <dbReference type="PROSITE" id="PS50234"/>
    </source>
</evidence>
<evidence type="ECO:0000313" key="5">
    <source>
        <dbReference type="Proteomes" id="UP001595882"/>
    </source>
</evidence>
<protein>
    <submittedName>
        <fullName evidence="4">VWA domain-containing protein</fullName>
    </submittedName>
</protein>
<proteinExistence type="predicted"/>
<feature type="domain" description="VWFA" evidence="3">
    <location>
        <begin position="150"/>
        <end position="339"/>
    </location>
</feature>
<evidence type="ECO:0000256" key="1">
    <source>
        <dbReference type="SAM" id="Coils"/>
    </source>
</evidence>
<feature type="region of interest" description="Disordered" evidence="2">
    <location>
        <begin position="1"/>
        <end position="49"/>
    </location>
</feature>
<evidence type="ECO:0000256" key="2">
    <source>
        <dbReference type="SAM" id="MobiDB-lite"/>
    </source>
</evidence>
<dbReference type="Pfam" id="PF00092">
    <property type="entry name" value="VWA"/>
    <property type="match status" value="1"/>
</dbReference>
<dbReference type="PROSITE" id="PS50234">
    <property type="entry name" value="VWFA"/>
    <property type="match status" value="1"/>
</dbReference>
<dbReference type="Proteomes" id="UP001595882">
    <property type="component" value="Unassembled WGS sequence"/>
</dbReference>
<dbReference type="InterPro" id="IPR002035">
    <property type="entry name" value="VWF_A"/>
</dbReference>
<organism evidence="4 5">
    <name type="scientific">Gracilibacillus xinjiangensis</name>
    <dbReference type="NCBI Taxonomy" id="1193282"/>
    <lineage>
        <taxon>Bacteria</taxon>
        <taxon>Bacillati</taxon>
        <taxon>Bacillota</taxon>
        <taxon>Bacilli</taxon>
        <taxon>Bacillales</taxon>
        <taxon>Bacillaceae</taxon>
        <taxon>Gracilibacillus</taxon>
    </lineage>
</organism>